<dbReference type="VEuPathDB" id="AmoebaDB:EHI8A_070460"/>
<dbReference type="VEuPathDB" id="AmoebaDB:EHI7A_067580"/>
<evidence type="ECO:0000256" key="9">
    <source>
        <dbReference type="ARBA" id="ARBA00023006"/>
    </source>
</evidence>
<dbReference type="VEuPathDB" id="AmoebaDB:EHI5A_164680"/>
<dbReference type="VEuPathDB" id="AmoebaDB:KM1_092940"/>
<dbReference type="GO" id="GO:0000423">
    <property type="term" value="P:mitophagy"/>
    <property type="evidence" value="ECO:0007669"/>
    <property type="project" value="TreeGrafter"/>
</dbReference>
<dbReference type="Pfam" id="PF03416">
    <property type="entry name" value="Peptidase_C54"/>
    <property type="match status" value="2"/>
</dbReference>
<dbReference type="GO" id="GO:0015031">
    <property type="term" value="P:protein transport"/>
    <property type="evidence" value="ECO:0007669"/>
    <property type="project" value="UniProtKB-KW"/>
</dbReference>
<evidence type="ECO:0000256" key="4">
    <source>
        <dbReference type="ARBA" id="ARBA00022490"/>
    </source>
</evidence>
<feature type="domain" description="Peptidase C54 catalytic" evidence="12">
    <location>
        <begin position="214"/>
        <end position="295"/>
    </location>
</feature>
<protein>
    <recommendedName>
        <fullName evidence="11">Cysteine protease</fullName>
        <ecNumber evidence="11">3.4.22.-</ecNumber>
    </recommendedName>
</protein>
<dbReference type="VEuPathDB" id="AmoebaDB:EHI_058500"/>
<dbReference type="InterPro" id="IPR005078">
    <property type="entry name" value="Peptidase_C54"/>
</dbReference>
<comment type="caution">
    <text evidence="13">The sequence shown here is derived from an EMBL/GenBank/DDBJ whole genome shotgun (WGS) entry which is preliminary data.</text>
</comment>
<dbReference type="EC" id="3.4.22.-" evidence="11"/>
<keyword evidence="4 11" id="KW-0963">Cytoplasm</keyword>
<evidence type="ECO:0000256" key="7">
    <source>
        <dbReference type="ARBA" id="ARBA00022807"/>
    </source>
</evidence>
<keyword evidence="3" id="KW-0813">Transport</keyword>
<comment type="function">
    <text evidence="11">Cysteine protease that plays a key role in autophagy by mediating both proteolytic activation and delipidation of ATG8 family proteins.</text>
</comment>
<evidence type="ECO:0000256" key="2">
    <source>
        <dbReference type="ARBA" id="ARBA00010958"/>
    </source>
</evidence>
<keyword evidence="8 11" id="KW-0653">Protein transport</keyword>
<evidence type="ECO:0000256" key="3">
    <source>
        <dbReference type="ARBA" id="ARBA00022448"/>
    </source>
</evidence>
<evidence type="ECO:0000259" key="12">
    <source>
        <dbReference type="Pfam" id="PF03416"/>
    </source>
</evidence>
<proteinExistence type="inferred from homology"/>
<dbReference type="GO" id="GO:0016485">
    <property type="term" value="P:protein processing"/>
    <property type="evidence" value="ECO:0007669"/>
    <property type="project" value="TreeGrafter"/>
</dbReference>
<dbReference type="EMBL" id="BDEQ01000001">
    <property type="protein sequence ID" value="GAT96661.1"/>
    <property type="molecule type" value="Genomic_DNA"/>
</dbReference>
<organism evidence="13 14">
    <name type="scientific">Entamoeba histolytica</name>
    <dbReference type="NCBI Taxonomy" id="5759"/>
    <lineage>
        <taxon>Eukaryota</taxon>
        <taxon>Amoebozoa</taxon>
        <taxon>Evosea</taxon>
        <taxon>Archamoebae</taxon>
        <taxon>Mastigamoebida</taxon>
        <taxon>Entamoebidae</taxon>
        <taxon>Entamoeba</taxon>
    </lineage>
</organism>
<dbReference type="GO" id="GO:0005737">
    <property type="term" value="C:cytoplasm"/>
    <property type="evidence" value="ECO:0007669"/>
    <property type="project" value="UniProtKB-SubCell"/>
</dbReference>
<comment type="subcellular location">
    <subcellularLocation>
        <location evidence="1 11">Cytoplasm</location>
    </subcellularLocation>
</comment>
<dbReference type="PANTHER" id="PTHR22624">
    <property type="entry name" value="CYSTEINE PROTEASE ATG4"/>
    <property type="match status" value="1"/>
</dbReference>
<dbReference type="GO" id="GO:0000045">
    <property type="term" value="P:autophagosome assembly"/>
    <property type="evidence" value="ECO:0007669"/>
    <property type="project" value="TreeGrafter"/>
</dbReference>
<dbReference type="GO" id="GO:0019786">
    <property type="term" value="F:protein-phosphatidylethanolamide deconjugating activity"/>
    <property type="evidence" value="ECO:0007669"/>
    <property type="project" value="InterPro"/>
</dbReference>
<evidence type="ECO:0000256" key="11">
    <source>
        <dbReference type="RuleBase" id="RU363115"/>
    </source>
</evidence>
<dbReference type="InterPro" id="IPR046792">
    <property type="entry name" value="Peptidase_C54_cat"/>
</dbReference>
<dbReference type="GO" id="GO:0004197">
    <property type="term" value="F:cysteine-type endopeptidase activity"/>
    <property type="evidence" value="ECO:0007669"/>
    <property type="project" value="TreeGrafter"/>
</dbReference>
<feature type="domain" description="Peptidase C54 catalytic" evidence="12">
    <location>
        <begin position="62"/>
        <end position="182"/>
    </location>
</feature>
<keyword evidence="6 11" id="KW-0378">Hydrolase</keyword>
<accession>A0A5K1V3Y2</accession>
<sequence>MSMLRCIGYNIGSYFYNSVSSKRLIKLQPFTQKNVVHILGNCYYPETNENLNHLTFNDANIKIHDLIVATYRQKYSYLGNTYLSSDAGWGCAIRATQMMIVNALVIFKDQMQQIVDYNSFEHQQNKSQAKELIYDRISSLLSIHNIYIQQVIKTHNPKGTNFLPPSVCCIAISSLLQEWDKKPFNCITCLNHIPSCSCPTLYLIPRIITFTEHQLILDSLALSQSRGFVGGIGESAIFVFGCQGTTLFFLDPHYVQNAGDFGYFNPPTYQIDISLISSSVVFAFMCYEENECEQLRTIFGMGKVPIVAREFTSTKEIDGVEVLDF</sequence>
<evidence type="ECO:0000313" key="13">
    <source>
        <dbReference type="EMBL" id="GAT96661.1"/>
    </source>
</evidence>
<dbReference type="InterPro" id="IPR038765">
    <property type="entry name" value="Papain-like_cys_pep_sf"/>
</dbReference>
<dbReference type="GO" id="GO:0035973">
    <property type="term" value="P:aggrephagy"/>
    <property type="evidence" value="ECO:0007669"/>
    <property type="project" value="TreeGrafter"/>
</dbReference>
<evidence type="ECO:0000256" key="6">
    <source>
        <dbReference type="ARBA" id="ARBA00022801"/>
    </source>
</evidence>
<keyword evidence="9 11" id="KW-0072">Autophagy</keyword>
<dbReference type="AlphaFoldDB" id="A0A5K1V3Y2"/>
<comment type="catalytic activity">
    <reaction evidence="10">
        <text>[protein]-C-terminal L-amino acid-glycyl-phosphatidylethanolamide + H2O = [protein]-C-terminal L-amino acid-glycine + a 1,2-diacyl-sn-glycero-3-phosphoethanolamine</text>
        <dbReference type="Rhea" id="RHEA:67548"/>
        <dbReference type="Rhea" id="RHEA-COMP:17323"/>
        <dbReference type="Rhea" id="RHEA-COMP:17324"/>
        <dbReference type="ChEBI" id="CHEBI:15377"/>
        <dbReference type="ChEBI" id="CHEBI:64612"/>
        <dbReference type="ChEBI" id="CHEBI:172940"/>
        <dbReference type="ChEBI" id="CHEBI:172941"/>
    </reaction>
    <physiologicalReaction direction="left-to-right" evidence="10">
        <dbReference type="Rhea" id="RHEA:67549"/>
    </physiologicalReaction>
</comment>
<name>A0A5K1V3Y2_ENTHI</name>
<evidence type="ECO:0000313" key="14">
    <source>
        <dbReference type="Proteomes" id="UP000078387"/>
    </source>
</evidence>
<dbReference type="Proteomes" id="UP000078387">
    <property type="component" value="Unassembled WGS sequence"/>
</dbReference>
<dbReference type="OMA" id="NENDCEQ"/>
<dbReference type="PANTHER" id="PTHR22624:SF49">
    <property type="entry name" value="CYSTEINE PROTEASE"/>
    <property type="match status" value="1"/>
</dbReference>
<dbReference type="SUPFAM" id="SSF54001">
    <property type="entry name" value="Cysteine proteinases"/>
    <property type="match status" value="1"/>
</dbReference>
<evidence type="ECO:0000256" key="10">
    <source>
        <dbReference type="ARBA" id="ARBA00029362"/>
    </source>
</evidence>
<reference evidence="13 14" key="1">
    <citation type="submission" date="2016-05" db="EMBL/GenBank/DDBJ databases">
        <title>First whole genome sequencing of Entamoeba histolytica HM1:IMSS-clone-6.</title>
        <authorList>
            <person name="Mukherjee Avik.K."/>
            <person name="Izumyama S."/>
            <person name="Nakada-Tsukui K."/>
            <person name="Nozaki T."/>
        </authorList>
    </citation>
    <scope>NUCLEOTIDE SEQUENCE [LARGE SCALE GENOMIC DNA]</scope>
    <source>
        <strain evidence="13 14">HM1:IMSS clone 6</strain>
    </source>
</reference>
<dbReference type="GO" id="GO:0034727">
    <property type="term" value="P:piecemeal microautophagy of the nucleus"/>
    <property type="evidence" value="ECO:0007669"/>
    <property type="project" value="TreeGrafter"/>
</dbReference>
<keyword evidence="5 11" id="KW-0645">Protease</keyword>
<evidence type="ECO:0000256" key="8">
    <source>
        <dbReference type="ARBA" id="ARBA00022927"/>
    </source>
</evidence>
<evidence type="ECO:0000256" key="5">
    <source>
        <dbReference type="ARBA" id="ARBA00022670"/>
    </source>
</evidence>
<gene>
    <name evidence="13" type="ORF">CL6EHI_058500</name>
</gene>
<keyword evidence="7" id="KW-0788">Thiol protease</keyword>
<comment type="similarity">
    <text evidence="2 11">Belongs to the peptidase C54 family.</text>
</comment>
<evidence type="ECO:0000256" key="1">
    <source>
        <dbReference type="ARBA" id="ARBA00004496"/>
    </source>
</evidence>